<keyword evidence="3" id="KW-1185">Reference proteome</keyword>
<sequence length="86" mass="8949">MRSRSTLAVRDSRKVTAEEIRAVSVPSNRCADRVSKPSHAAASPGNASRNAAISVSMASTFGALATVHVTAARMARQASAAIPAWE</sequence>
<organism evidence="2 3">
    <name type="scientific">Amycolatopsis eburnea</name>
    <dbReference type="NCBI Taxonomy" id="2267691"/>
    <lineage>
        <taxon>Bacteria</taxon>
        <taxon>Bacillati</taxon>
        <taxon>Actinomycetota</taxon>
        <taxon>Actinomycetes</taxon>
        <taxon>Pseudonocardiales</taxon>
        <taxon>Pseudonocardiaceae</taxon>
        <taxon>Amycolatopsis</taxon>
    </lineage>
</organism>
<proteinExistence type="predicted"/>
<evidence type="ECO:0000313" key="3">
    <source>
        <dbReference type="Proteomes" id="UP000267081"/>
    </source>
</evidence>
<gene>
    <name evidence="2" type="ORF">EIY87_46185</name>
</gene>
<comment type="caution">
    <text evidence="2">The sequence shown here is derived from an EMBL/GenBank/DDBJ whole genome shotgun (WGS) entry which is preliminary data.</text>
</comment>
<accession>A0A427SU24</accession>
<name>A0A427SU24_9PSEU</name>
<protein>
    <submittedName>
        <fullName evidence="2">Uncharacterized protein</fullName>
    </submittedName>
</protein>
<feature type="region of interest" description="Disordered" evidence="1">
    <location>
        <begin position="27"/>
        <end position="48"/>
    </location>
</feature>
<dbReference type="AlphaFoldDB" id="A0A427SU24"/>
<dbReference type="EMBL" id="RSEC01000066">
    <property type="protein sequence ID" value="RSD07250.1"/>
    <property type="molecule type" value="Genomic_DNA"/>
</dbReference>
<dbReference type="Proteomes" id="UP000267081">
    <property type="component" value="Unassembled WGS sequence"/>
</dbReference>
<dbReference type="RefSeq" id="WP_125316450.1">
    <property type="nucleotide sequence ID" value="NZ_RSEC01000066.1"/>
</dbReference>
<evidence type="ECO:0000256" key="1">
    <source>
        <dbReference type="SAM" id="MobiDB-lite"/>
    </source>
</evidence>
<reference evidence="2 3" key="1">
    <citation type="submission" date="2018-12" db="EMBL/GenBank/DDBJ databases">
        <title>Amycolatopsis eburnea sp. nov. actinomycete associate with arbuscular mycorrhiza fungal spore.</title>
        <authorList>
            <person name="Lumyong S."/>
            <person name="Chaiya L."/>
        </authorList>
    </citation>
    <scope>NUCLEOTIDE SEQUENCE [LARGE SCALE GENOMIC DNA]</scope>
    <source>
        <strain evidence="2 3">GLM-1</strain>
    </source>
</reference>
<evidence type="ECO:0000313" key="2">
    <source>
        <dbReference type="EMBL" id="RSD07250.1"/>
    </source>
</evidence>